<protein>
    <submittedName>
        <fullName evidence="2">Esterase</fullName>
    </submittedName>
</protein>
<accession>A0A9W6GQS1</accession>
<reference evidence="2" key="1">
    <citation type="journal article" date="2023" name="Int. J. Syst. Evol. Microbiol.">
        <title>Methylocystis iwaonis sp. nov., a type II methane-oxidizing bacterium from surface soil of a rice paddy field in Japan, and emended description of the genus Methylocystis (ex Whittenbury et al. 1970) Bowman et al. 1993.</title>
        <authorList>
            <person name="Kaise H."/>
            <person name="Sawadogo J.B."/>
            <person name="Alam M.S."/>
            <person name="Ueno C."/>
            <person name="Dianou D."/>
            <person name="Shinjo R."/>
            <person name="Asakawa S."/>
        </authorList>
    </citation>
    <scope>NUCLEOTIDE SEQUENCE</scope>
    <source>
        <strain evidence="2">LMG27198</strain>
    </source>
</reference>
<dbReference type="PANTHER" id="PTHR36513">
    <property type="entry name" value="ABC TRANSMEMBRANE TYPE-1 DOMAIN-CONTAINING PROTEIN"/>
    <property type="match status" value="1"/>
</dbReference>
<dbReference type="EMBL" id="BSEC01000001">
    <property type="protein sequence ID" value="GLI91170.1"/>
    <property type="molecule type" value="Genomic_DNA"/>
</dbReference>
<evidence type="ECO:0000313" key="3">
    <source>
        <dbReference type="Proteomes" id="UP001144323"/>
    </source>
</evidence>
<dbReference type="RefSeq" id="WP_281799727.1">
    <property type="nucleotide sequence ID" value="NZ_BSEC01000001.1"/>
</dbReference>
<keyword evidence="3" id="KW-1185">Reference proteome</keyword>
<dbReference type="InterPro" id="IPR010297">
    <property type="entry name" value="DUF900_hydrolase"/>
</dbReference>
<sequence>MHPYRVLRGVLAVLLVLNVAACTGRPKNVLIATHVTPPGTSVVDMLVATTRAPDKTQPGEMFSGERGTEYSFADIAVSIPPQRTVGEVQWPQGDTPDPSREFTTVEAQILTKEAAIAAFDKRIARTPKRQALVFVHGYNTRFGEAVYRFAQIVHDSDASVVPVLFTWPSRGSLLQYGYDHESASFSRDALEKLLQYLAKDPNVGEISILAHSMGNWVTLEALRQMAIRNHGLPKKITNVMLAAPDVDFDVFQRQIQAMEVRPSLFTIFVSRDDEALAVSRRVWGDKTRVGAINPDAEPYVDVLDRNHLTAIDLTKIASGGGDSLGHTKFAEAPQVVRAIGARLASGQPLNDGQAGVGEKLGLVTAGAASTMGAAAGVAVAAPFAIVDPRTRENLSERFDAIGEHAGHTVDSGTRLVAPPAQ</sequence>
<evidence type="ECO:0000256" key="1">
    <source>
        <dbReference type="SAM" id="SignalP"/>
    </source>
</evidence>
<comment type="caution">
    <text evidence="2">The sequence shown here is derived from an EMBL/GenBank/DDBJ whole genome shotgun (WGS) entry which is preliminary data.</text>
</comment>
<keyword evidence="1" id="KW-0732">Signal</keyword>
<dbReference type="AlphaFoldDB" id="A0A9W6GQS1"/>
<name>A0A9W6GQS1_9HYPH</name>
<proteinExistence type="predicted"/>
<dbReference type="PANTHER" id="PTHR36513:SF1">
    <property type="entry name" value="TRANSMEMBRANE PROTEIN"/>
    <property type="match status" value="1"/>
</dbReference>
<dbReference type="PIRSF" id="PIRSF033909">
    <property type="entry name" value="UCP033909"/>
    <property type="match status" value="1"/>
</dbReference>
<feature type="chain" id="PRO_5040979821" evidence="1">
    <location>
        <begin position="22"/>
        <end position="421"/>
    </location>
</feature>
<feature type="signal peptide" evidence="1">
    <location>
        <begin position="1"/>
        <end position="21"/>
    </location>
</feature>
<dbReference type="InterPro" id="IPR029058">
    <property type="entry name" value="AB_hydrolase_fold"/>
</dbReference>
<dbReference type="Proteomes" id="UP001144323">
    <property type="component" value="Unassembled WGS sequence"/>
</dbReference>
<dbReference type="Gene3D" id="3.40.50.1820">
    <property type="entry name" value="alpha/beta hydrolase"/>
    <property type="match status" value="1"/>
</dbReference>
<dbReference type="Pfam" id="PF05990">
    <property type="entry name" value="DUF900"/>
    <property type="match status" value="1"/>
</dbReference>
<organism evidence="2 3">
    <name type="scientific">Methylocystis echinoides</name>
    <dbReference type="NCBI Taxonomy" id="29468"/>
    <lineage>
        <taxon>Bacteria</taxon>
        <taxon>Pseudomonadati</taxon>
        <taxon>Pseudomonadota</taxon>
        <taxon>Alphaproteobacteria</taxon>
        <taxon>Hyphomicrobiales</taxon>
        <taxon>Methylocystaceae</taxon>
        <taxon>Methylocystis</taxon>
    </lineage>
</organism>
<gene>
    <name evidence="2" type="ORF">LMG27198_01620</name>
</gene>
<evidence type="ECO:0000313" key="2">
    <source>
        <dbReference type="EMBL" id="GLI91170.1"/>
    </source>
</evidence>
<dbReference type="InterPro" id="IPR014586">
    <property type="entry name" value="UCP033909"/>
</dbReference>
<dbReference type="SUPFAM" id="SSF53474">
    <property type="entry name" value="alpha/beta-Hydrolases"/>
    <property type="match status" value="1"/>
</dbReference>